<sequence length="78" mass="8457">MIAEIGKTLVFLGAGILLLGGLLWLSGGTLKHIPLGRLPGDILVQNEHFTFYFPLTTGLLLSLGLSAFLWLGKFMTSR</sequence>
<dbReference type="GeneID" id="35795523"/>
<dbReference type="EMBL" id="MRCA01000003">
    <property type="protein sequence ID" value="OKH14956.1"/>
    <property type="molecule type" value="Genomic_DNA"/>
</dbReference>
<dbReference type="PANTHER" id="PTHR36443:SF1">
    <property type="entry name" value="BSR5223 PROTEIN"/>
    <property type="match status" value="1"/>
</dbReference>
<accession>A0A1U7H1W9</accession>
<protein>
    <recommendedName>
        <fullName evidence="4">DUF2905 domain-containing protein</fullName>
    </recommendedName>
</protein>
<keyword evidence="1" id="KW-0472">Membrane</keyword>
<evidence type="ECO:0000313" key="2">
    <source>
        <dbReference type="EMBL" id="OKH14956.1"/>
    </source>
</evidence>
<keyword evidence="1" id="KW-0812">Transmembrane</keyword>
<dbReference type="Proteomes" id="UP000186391">
    <property type="component" value="Unassembled WGS sequence"/>
</dbReference>
<comment type="caution">
    <text evidence="2">The sequence shown here is derived from an EMBL/GenBank/DDBJ whole genome shotgun (WGS) entry which is preliminary data.</text>
</comment>
<proteinExistence type="predicted"/>
<reference evidence="2 3" key="1">
    <citation type="submission" date="2016-11" db="EMBL/GenBank/DDBJ databases">
        <title>Draft Genome Sequences of Nine Cyanobacterial Strains from Diverse Habitats.</title>
        <authorList>
            <person name="Zhu T."/>
            <person name="Hou S."/>
            <person name="Lu X."/>
            <person name="Hess W.R."/>
        </authorList>
    </citation>
    <scope>NUCLEOTIDE SEQUENCE [LARGE SCALE GENOMIC DNA]</scope>
    <source>
        <strain evidence="2 3">NIES-592</strain>
    </source>
</reference>
<dbReference type="PANTHER" id="PTHR36443">
    <property type="entry name" value="BSR5223 PROTEIN"/>
    <property type="match status" value="1"/>
</dbReference>
<feature type="transmembrane region" description="Helical" evidence="1">
    <location>
        <begin position="9"/>
        <end position="29"/>
    </location>
</feature>
<organism evidence="2 3">
    <name type="scientific">Fischerella major NIES-592</name>
    <dbReference type="NCBI Taxonomy" id="210994"/>
    <lineage>
        <taxon>Bacteria</taxon>
        <taxon>Bacillati</taxon>
        <taxon>Cyanobacteriota</taxon>
        <taxon>Cyanophyceae</taxon>
        <taxon>Nostocales</taxon>
        <taxon>Hapalosiphonaceae</taxon>
        <taxon>Fischerella</taxon>
    </lineage>
</organism>
<keyword evidence="3" id="KW-1185">Reference proteome</keyword>
<dbReference type="InterPro" id="IPR021320">
    <property type="entry name" value="DUF2905"/>
</dbReference>
<evidence type="ECO:0000256" key="1">
    <source>
        <dbReference type="SAM" id="Phobius"/>
    </source>
</evidence>
<gene>
    <name evidence="2" type="ORF">NIES592_08770</name>
</gene>
<name>A0A1U7H1W9_9CYAN</name>
<evidence type="ECO:0008006" key="4">
    <source>
        <dbReference type="Google" id="ProtNLM"/>
    </source>
</evidence>
<dbReference type="Pfam" id="PF11146">
    <property type="entry name" value="DUF2905"/>
    <property type="match status" value="1"/>
</dbReference>
<evidence type="ECO:0000313" key="3">
    <source>
        <dbReference type="Proteomes" id="UP000186391"/>
    </source>
</evidence>
<feature type="transmembrane region" description="Helical" evidence="1">
    <location>
        <begin position="49"/>
        <end position="71"/>
    </location>
</feature>
<keyword evidence="1" id="KW-1133">Transmembrane helix</keyword>
<dbReference type="RefSeq" id="WP_009756720.1">
    <property type="nucleotide sequence ID" value="NZ_MRCA01000003.1"/>
</dbReference>
<dbReference type="AlphaFoldDB" id="A0A1U7H1W9"/>